<dbReference type="AlphaFoldDB" id="A0AAP4VLZ0"/>
<organism evidence="2 3">
    <name type="scientific">Burkholderia contaminans</name>
    <dbReference type="NCBI Taxonomy" id="488447"/>
    <lineage>
        <taxon>Bacteria</taxon>
        <taxon>Pseudomonadati</taxon>
        <taxon>Pseudomonadota</taxon>
        <taxon>Betaproteobacteria</taxon>
        <taxon>Burkholderiales</taxon>
        <taxon>Burkholderiaceae</taxon>
        <taxon>Burkholderia</taxon>
        <taxon>Burkholderia cepacia complex</taxon>
    </lineage>
</organism>
<proteinExistence type="predicted"/>
<evidence type="ECO:0000313" key="2">
    <source>
        <dbReference type="EMBL" id="MDN7570285.1"/>
    </source>
</evidence>
<dbReference type="RefSeq" id="WP_137910127.1">
    <property type="nucleotide sequence ID" value="NZ_CADEUY010000002.1"/>
</dbReference>
<gene>
    <name evidence="2" type="ORF">QZM56_38010</name>
</gene>
<protein>
    <submittedName>
        <fullName evidence="2">Uncharacterized protein</fullName>
    </submittedName>
</protein>
<accession>A0AAP4VLZ0</accession>
<comment type="caution">
    <text evidence="2">The sequence shown here is derived from an EMBL/GenBank/DDBJ whole genome shotgun (WGS) entry which is preliminary data.</text>
</comment>
<evidence type="ECO:0000256" key="1">
    <source>
        <dbReference type="SAM" id="MobiDB-lite"/>
    </source>
</evidence>
<sequence length="171" mass="19137">MAAPIGIPEAGSQAHADAVRRPGTEDDPDDDVRTSHASRTRTRTKAKASSRADAAVVWNQPARTRASEIPVDFRLDSFVFHENPVRDERHEVIEENRCRRVAEYVRWKDQWARKCGAIRAVSPSIELMNATFDGFGSLASHAAPIEQCSRLVRRFHHGPGRAHCNCAEREA</sequence>
<dbReference type="Proteomes" id="UP001172109">
    <property type="component" value="Unassembled WGS sequence"/>
</dbReference>
<dbReference type="EMBL" id="JAUJQS010000049">
    <property type="protein sequence ID" value="MDN7570285.1"/>
    <property type="molecule type" value="Genomic_DNA"/>
</dbReference>
<reference evidence="2" key="1">
    <citation type="submission" date="2023-07" db="EMBL/GenBank/DDBJ databases">
        <title>A collection of bacterial strains from the Burkholderia cepacia Research Laboratory and Repository.</title>
        <authorList>
            <person name="Lipuma J."/>
            <person name="Spilker T."/>
            <person name="Caverly L."/>
        </authorList>
    </citation>
    <scope>NUCLEOTIDE SEQUENCE</scope>
    <source>
        <strain evidence="2">AU44979</strain>
    </source>
</reference>
<name>A0AAP4VLZ0_9BURK</name>
<evidence type="ECO:0000313" key="3">
    <source>
        <dbReference type="Proteomes" id="UP001172109"/>
    </source>
</evidence>
<feature type="region of interest" description="Disordered" evidence="1">
    <location>
        <begin position="1"/>
        <end position="53"/>
    </location>
</feature>
<feature type="compositionally biased region" description="Basic residues" evidence="1">
    <location>
        <begin position="36"/>
        <end position="48"/>
    </location>
</feature>